<accession>A0ABD2D036</accession>
<feature type="compositionally biased region" description="Basic and acidic residues" evidence="1">
    <location>
        <begin position="1"/>
        <end position="18"/>
    </location>
</feature>
<dbReference type="AlphaFoldDB" id="A0ABD2D036"/>
<organism evidence="2 3">
    <name type="scientific">Vespula maculifrons</name>
    <name type="common">Eastern yellow jacket</name>
    <name type="synonym">Wasp</name>
    <dbReference type="NCBI Taxonomy" id="7453"/>
    <lineage>
        <taxon>Eukaryota</taxon>
        <taxon>Metazoa</taxon>
        <taxon>Ecdysozoa</taxon>
        <taxon>Arthropoda</taxon>
        <taxon>Hexapoda</taxon>
        <taxon>Insecta</taxon>
        <taxon>Pterygota</taxon>
        <taxon>Neoptera</taxon>
        <taxon>Endopterygota</taxon>
        <taxon>Hymenoptera</taxon>
        <taxon>Apocrita</taxon>
        <taxon>Aculeata</taxon>
        <taxon>Vespoidea</taxon>
        <taxon>Vespidae</taxon>
        <taxon>Vespinae</taxon>
        <taxon>Vespula</taxon>
    </lineage>
</organism>
<comment type="caution">
    <text evidence="2">The sequence shown here is derived from an EMBL/GenBank/DDBJ whole genome shotgun (WGS) entry which is preliminary data.</text>
</comment>
<evidence type="ECO:0000313" key="2">
    <source>
        <dbReference type="EMBL" id="KAL2750747.1"/>
    </source>
</evidence>
<feature type="compositionally biased region" description="Basic residues" evidence="1">
    <location>
        <begin position="49"/>
        <end position="58"/>
    </location>
</feature>
<dbReference type="Proteomes" id="UP001607303">
    <property type="component" value="Unassembled WGS sequence"/>
</dbReference>
<sequence>MRREESQNLRTREKDGAEKKRKKRISVRCNGTRALVEKMKLGRTDGHRRSVHPTKTRVQKSSSTFRYRKKETRIEAHAQGPIPRDPPERNYDN</sequence>
<reference evidence="2 3" key="1">
    <citation type="journal article" date="2024" name="Ann. Entomol. Soc. Am.">
        <title>Genomic analyses of the southern and eastern yellowjacket wasps (Hymenoptera: Vespidae) reveal evolutionary signatures of social life.</title>
        <authorList>
            <person name="Catto M.A."/>
            <person name="Caine P.B."/>
            <person name="Orr S.E."/>
            <person name="Hunt B.G."/>
            <person name="Goodisman M.A.D."/>
        </authorList>
    </citation>
    <scope>NUCLEOTIDE SEQUENCE [LARGE SCALE GENOMIC DNA]</scope>
    <source>
        <strain evidence="2">232</strain>
        <tissue evidence="2">Head and thorax</tissue>
    </source>
</reference>
<gene>
    <name evidence="2" type="ORF">V1477_000850</name>
</gene>
<feature type="region of interest" description="Disordered" evidence="1">
    <location>
        <begin position="1"/>
        <end position="25"/>
    </location>
</feature>
<dbReference type="EMBL" id="JAYRBN010000008">
    <property type="protein sequence ID" value="KAL2750747.1"/>
    <property type="molecule type" value="Genomic_DNA"/>
</dbReference>
<proteinExistence type="predicted"/>
<evidence type="ECO:0000256" key="1">
    <source>
        <dbReference type="SAM" id="MobiDB-lite"/>
    </source>
</evidence>
<name>A0ABD2D036_VESMC</name>
<protein>
    <submittedName>
        <fullName evidence="2">Uncharacterized protein</fullName>
    </submittedName>
</protein>
<keyword evidence="3" id="KW-1185">Reference proteome</keyword>
<feature type="region of interest" description="Disordered" evidence="1">
    <location>
        <begin position="42"/>
        <end position="93"/>
    </location>
</feature>
<evidence type="ECO:0000313" key="3">
    <source>
        <dbReference type="Proteomes" id="UP001607303"/>
    </source>
</evidence>